<gene>
    <name evidence="2" type="ORF">P171DRAFT_160741</name>
</gene>
<name>A0A9P4P6L1_9PLEO</name>
<organism evidence="2 3">
    <name type="scientific">Karstenula rhodostoma CBS 690.94</name>
    <dbReference type="NCBI Taxonomy" id="1392251"/>
    <lineage>
        <taxon>Eukaryota</taxon>
        <taxon>Fungi</taxon>
        <taxon>Dikarya</taxon>
        <taxon>Ascomycota</taxon>
        <taxon>Pezizomycotina</taxon>
        <taxon>Dothideomycetes</taxon>
        <taxon>Pleosporomycetidae</taxon>
        <taxon>Pleosporales</taxon>
        <taxon>Massarineae</taxon>
        <taxon>Didymosphaeriaceae</taxon>
        <taxon>Karstenula</taxon>
    </lineage>
</organism>
<feature type="compositionally biased region" description="Polar residues" evidence="1">
    <location>
        <begin position="423"/>
        <end position="440"/>
    </location>
</feature>
<dbReference type="EMBL" id="MU001512">
    <property type="protein sequence ID" value="KAF2438421.1"/>
    <property type="molecule type" value="Genomic_DNA"/>
</dbReference>
<feature type="compositionally biased region" description="Low complexity" evidence="1">
    <location>
        <begin position="413"/>
        <end position="422"/>
    </location>
</feature>
<reference evidence="2" key="1">
    <citation type="journal article" date="2020" name="Stud. Mycol.">
        <title>101 Dothideomycetes genomes: a test case for predicting lifestyles and emergence of pathogens.</title>
        <authorList>
            <person name="Haridas S."/>
            <person name="Albert R."/>
            <person name="Binder M."/>
            <person name="Bloem J."/>
            <person name="Labutti K."/>
            <person name="Salamov A."/>
            <person name="Andreopoulos B."/>
            <person name="Baker S."/>
            <person name="Barry K."/>
            <person name="Bills G."/>
            <person name="Bluhm B."/>
            <person name="Cannon C."/>
            <person name="Castanera R."/>
            <person name="Culley D."/>
            <person name="Daum C."/>
            <person name="Ezra D."/>
            <person name="Gonzalez J."/>
            <person name="Henrissat B."/>
            <person name="Kuo A."/>
            <person name="Liang C."/>
            <person name="Lipzen A."/>
            <person name="Lutzoni F."/>
            <person name="Magnuson J."/>
            <person name="Mondo S."/>
            <person name="Nolan M."/>
            <person name="Ohm R."/>
            <person name="Pangilinan J."/>
            <person name="Park H.-J."/>
            <person name="Ramirez L."/>
            <person name="Alfaro M."/>
            <person name="Sun H."/>
            <person name="Tritt A."/>
            <person name="Yoshinaga Y."/>
            <person name="Zwiers L.-H."/>
            <person name="Turgeon B."/>
            <person name="Goodwin S."/>
            <person name="Spatafora J."/>
            <person name="Crous P."/>
            <person name="Grigoriev I."/>
        </authorList>
    </citation>
    <scope>NUCLEOTIDE SEQUENCE</scope>
    <source>
        <strain evidence="2">CBS 690.94</strain>
    </source>
</reference>
<feature type="compositionally biased region" description="Basic and acidic residues" evidence="1">
    <location>
        <begin position="714"/>
        <end position="724"/>
    </location>
</feature>
<evidence type="ECO:0000313" key="2">
    <source>
        <dbReference type="EMBL" id="KAF2438421.1"/>
    </source>
</evidence>
<feature type="compositionally biased region" description="Polar residues" evidence="1">
    <location>
        <begin position="161"/>
        <end position="176"/>
    </location>
</feature>
<feature type="compositionally biased region" description="Low complexity" evidence="1">
    <location>
        <begin position="352"/>
        <end position="368"/>
    </location>
</feature>
<feature type="region of interest" description="Disordered" evidence="1">
    <location>
        <begin position="710"/>
        <end position="741"/>
    </location>
</feature>
<feature type="compositionally biased region" description="Low complexity" evidence="1">
    <location>
        <begin position="296"/>
        <end position="322"/>
    </location>
</feature>
<keyword evidence="3" id="KW-1185">Reference proteome</keyword>
<feature type="compositionally biased region" description="Low complexity" evidence="1">
    <location>
        <begin position="186"/>
        <end position="211"/>
    </location>
</feature>
<feature type="compositionally biased region" description="Pro residues" evidence="1">
    <location>
        <begin position="336"/>
        <end position="351"/>
    </location>
</feature>
<accession>A0A9P4P6L1</accession>
<proteinExistence type="predicted"/>
<feature type="compositionally biased region" description="Low complexity" evidence="1">
    <location>
        <begin position="104"/>
        <end position="138"/>
    </location>
</feature>
<dbReference type="OrthoDB" id="3941538at2759"/>
<comment type="caution">
    <text evidence="2">The sequence shown here is derived from an EMBL/GenBank/DDBJ whole genome shotgun (WGS) entry which is preliminary data.</text>
</comment>
<feature type="compositionally biased region" description="Low complexity" evidence="1">
    <location>
        <begin position="149"/>
        <end position="160"/>
    </location>
</feature>
<feature type="compositionally biased region" description="Low complexity" evidence="1">
    <location>
        <begin position="14"/>
        <end position="39"/>
    </location>
</feature>
<dbReference type="Proteomes" id="UP000799764">
    <property type="component" value="Unassembled WGS sequence"/>
</dbReference>
<evidence type="ECO:0000313" key="3">
    <source>
        <dbReference type="Proteomes" id="UP000799764"/>
    </source>
</evidence>
<protein>
    <submittedName>
        <fullName evidence="2">Uncharacterized protein</fullName>
    </submittedName>
</protein>
<evidence type="ECO:0000256" key="1">
    <source>
        <dbReference type="SAM" id="MobiDB-lite"/>
    </source>
</evidence>
<feature type="compositionally biased region" description="Polar residues" evidence="1">
    <location>
        <begin position="378"/>
        <end position="388"/>
    </location>
</feature>
<sequence>MSQFPSVPPPGAYVPPNNQSQQPQGSSQQQQPHYGYQPQAPSPYGAHAPGYNQSASQKPTKAFGQVFNQAVTQGKPMLDKLGKSISSKLGNKHSKPVYSPQSPPQENYQSYQQHQQYGQSPVQQYQQPQSQGYSNQGQPFPPKPQSVYQTPQQSPFPQSTYGTPASGNSGQQNNYFAPQAPPTPHQQPQYQQAPQQAPYQQSNSPSINNNPGEQFNGYSQPSVQPGQGQVTHAHPQAPPPQSPYGQASGQQTGVIGGTQPHSPQNFHQHGPTATAFPPEKQQQQQQWGVPAPIQHQHGSPAPQSPAPAQGEQQQHQQWIPQQNPSPAPQSPAHFQPTPPPQQYNAAPPVPAHPHQQQAQHTPQSQHQQWASVPPVSPQAHQVQPSPAGNSPPPQASELQKPSAPANVPPPPQQLTQTEPSQQKPAQSPTPTSQNGPSNASPMGFIAELPADLGSMSPVEGVKTEQFPSNAAQAVPYRAYRPVSGQNGSPGSGYTIARRAVSTSSLPLADPWRFADPVTEVPTREFYIIADLVFDSIDRRFEPQNTGLLEASKVLESWKAQQLPDEAADLFAHDSYSAFGKIWSLEGVPHVMVPCQPSLMPTWNFQQQIHSQELKLPEESTLASASYPTYMPALNRAGWYKYAFLNWLHQPEDLEKMLSAFCADTYNPGVLNQPDIQKRDKNESAALVARATAISTTAVSRVCQEVVAQMQGTSRDGKQGGDQRNARQGAPQGQYNMFDLDN</sequence>
<feature type="compositionally biased region" description="Pro residues" evidence="1">
    <location>
        <begin position="1"/>
        <end position="13"/>
    </location>
</feature>
<feature type="region of interest" description="Disordered" evidence="1">
    <location>
        <begin position="1"/>
        <end position="444"/>
    </location>
</feature>
<dbReference type="AlphaFoldDB" id="A0A9P4P6L1"/>
<feature type="compositionally biased region" description="Polar residues" evidence="1">
    <location>
        <begin position="212"/>
        <end position="230"/>
    </location>
</feature>